<dbReference type="RefSeq" id="WP_189453579.1">
    <property type="nucleotide sequence ID" value="NZ_BMYD01000001.1"/>
</dbReference>
<gene>
    <name evidence="1" type="ORF">GCM10007067_08230</name>
</gene>
<dbReference type="InterPro" id="IPR036567">
    <property type="entry name" value="RHF-like"/>
</dbReference>
<dbReference type="SUPFAM" id="SSF69754">
    <property type="entry name" value="Ribosome binding protein Y (YfiA homologue)"/>
    <property type="match status" value="1"/>
</dbReference>
<protein>
    <recommendedName>
        <fullName evidence="3">HPF/RaiA family ribosome-associated protein</fullName>
    </recommendedName>
</protein>
<dbReference type="InterPro" id="IPR003489">
    <property type="entry name" value="RHF/RaiA"/>
</dbReference>
<accession>A0A918SVP7</accession>
<organism evidence="1 2">
    <name type="scientific">Cognatilysobacter bugurensis</name>
    <dbReference type="NCBI Taxonomy" id="543356"/>
    <lineage>
        <taxon>Bacteria</taxon>
        <taxon>Pseudomonadati</taxon>
        <taxon>Pseudomonadota</taxon>
        <taxon>Gammaproteobacteria</taxon>
        <taxon>Lysobacterales</taxon>
        <taxon>Lysobacteraceae</taxon>
        <taxon>Cognatilysobacter</taxon>
    </lineage>
</organism>
<dbReference type="Gene3D" id="3.30.160.100">
    <property type="entry name" value="Ribosome hibernation promotion factor-like"/>
    <property type="match status" value="1"/>
</dbReference>
<comment type="caution">
    <text evidence="1">The sequence shown here is derived from an EMBL/GenBank/DDBJ whole genome shotgun (WGS) entry which is preliminary data.</text>
</comment>
<dbReference type="Pfam" id="PF02482">
    <property type="entry name" value="Ribosomal_S30AE"/>
    <property type="match status" value="1"/>
</dbReference>
<reference evidence="1" key="2">
    <citation type="submission" date="2020-09" db="EMBL/GenBank/DDBJ databases">
        <authorList>
            <person name="Sun Q."/>
            <person name="Kim S."/>
        </authorList>
    </citation>
    <scope>NUCLEOTIDE SEQUENCE</scope>
    <source>
        <strain evidence="1">KCTC 23077</strain>
    </source>
</reference>
<proteinExistence type="predicted"/>
<reference evidence="1" key="1">
    <citation type="journal article" date="2014" name="Int. J. Syst. Evol. Microbiol.">
        <title>Complete genome sequence of Corynebacterium casei LMG S-19264T (=DSM 44701T), isolated from a smear-ripened cheese.</title>
        <authorList>
            <consortium name="US DOE Joint Genome Institute (JGI-PGF)"/>
            <person name="Walter F."/>
            <person name="Albersmeier A."/>
            <person name="Kalinowski J."/>
            <person name="Ruckert C."/>
        </authorList>
    </citation>
    <scope>NUCLEOTIDE SEQUENCE</scope>
    <source>
        <strain evidence="1">KCTC 23077</strain>
    </source>
</reference>
<name>A0A918SVP7_9GAMM</name>
<evidence type="ECO:0000313" key="2">
    <source>
        <dbReference type="Proteomes" id="UP000646426"/>
    </source>
</evidence>
<dbReference type="AlphaFoldDB" id="A0A918SVP7"/>
<dbReference type="Proteomes" id="UP000646426">
    <property type="component" value="Unassembled WGS sequence"/>
</dbReference>
<dbReference type="EMBL" id="BMYD01000001">
    <property type="protein sequence ID" value="GHA73743.1"/>
    <property type="molecule type" value="Genomic_DNA"/>
</dbReference>
<sequence length="102" mass="11023">MHIQLNTDHNIQHDPSVVRHVEQTLESALGRFSTQITRVEVHLRDTNAGKSGDDDKTCLLEARLEGRPPVVASDDAATVASAVSGAARKLQRALDSSLGKLQ</sequence>
<keyword evidence="2" id="KW-1185">Reference proteome</keyword>
<evidence type="ECO:0008006" key="3">
    <source>
        <dbReference type="Google" id="ProtNLM"/>
    </source>
</evidence>
<evidence type="ECO:0000313" key="1">
    <source>
        <dbReference type="EMBL" id="GHA73743.1"/>
    </source>
</evidence>